<keyword evidence="5" id="KW-0611">Plant defense</keyword>
<dbReference type="InterPro" id="IPR038005">
    <property type="entry name" value="RX-like_CC"/>
</dbReference>
<name>A0A1S3Y9R3_TOBAC</name>
<accession>A0A1S3Y9R3</accession>
<dbReference type="FunFam" id="3.40.50.300:FF:001091">
    <property type="entry name" value="Probable disease resistance protein At1g61300"/>
    <property type="match status" value="1"/>
</dbReference>
<feature type="domain" description="Disease resistance protein winged helix" evidence="9">
    <location>
        <begin position="409"/>
        <end position="478"/>
    </location>
</feature>
<dbReference type="InterPro" id="IPR058922">
    <property type="entry name" value="WHD_DRP"/>
</dbReference>
<dbReference type="SUPFAM" id="SSF52058">
    <property type="entry name" value="L domain-like"/>
    <property type="match status" value="1"/>
</dbReference>
<dbReference type="PaxDb" id="4097-A0A1S3Y9R3"/>
<dbReference type="OrthoDB" id="646178at2759"/>
<evidence type="ECO:0000259" key="8">
    <source>
        <dbReference type="Pfam" id="PF18052"/>
    </source>
</evidence>
<comment type="similarity">
    <text evidence="1">Belongs to the disease resistance NB-LRR family.</text>
</comment>
<proteinExistence type="inferred from homology"/>
<evidence type="ECO:0000256" key="1">
    <source>
        <dbReference type="ARBA" id="ARBA00008894"/>
    </source>
</evidence>
<dbReference type="PANTHER" id="PTHR23155">
    <property type="entry name" value="DISEASE RESISTANCE PROTEIN RP"/>
    <property type="match status" value="1"/>
</dbReference>
<dbReference type="InterPro" id="IPR002182">
    <property type="entry name" value="NB-ARC"/>
</dbReference>
<keyword evidence="3" id="KW-0677">Repeat</keyword>
<dbReference type="InterPro" id="IPR036388">
    <property type="entry name" value="WH-like_DNA-bd_sf"/>
</dbReference>
<dbReference type="Pfam" id="PF18052">
    <property type="entry name" value="Rx_N"/>
    <property type="match status" value="1"/>
</dbReference>
<feature type="domain" description="Disease resistance R13L4/SHOC-2-like LRR" evidence="10">
    <location>
        <begin position="556"/>
        <end position="684"/>
    </location>
</feature>
<dbReference type="GO" id="GO:0005524">
    <property type="term" value="F:ATP binding"/>
    <property type="evidence" value="ECO:0007669"/>
    <property type="project" value="UniProtKB-KW"/>
</dbReference>
<reference evidence="11" key="1">
    <citation type="submission" date="2025-08" db="UniProtKB">
        <authorList>
            <consortium name="RefSeq"/>
        </authorList>
    </citation>
    <scope>IDENTIFICATION</scope>
</reference>
<dbReference type="Gene3D" id="3.80.10.10">
    <property type="entry name" value="Ribonuclease Inhibitor"/>
    <property type="match status" value="1"/>
</dbReference>
<protein>
    <submittedName>
        <fullName evidence="11">Late blight resistance protein homolog R1A-10</fullName>
    </submittedName>
</protein>
<dbReference type="CDD" id="cd14798">
    <property type="entry name" value="RX-CC_like"/>
    <property type="match status" value="1"/>
</dbReference>
<dbReference type="Gene3D" id="1.10.8.430">
    <property type="entry name" value="Helical domain of apoptotic protease-activating factors"/>
    <property type="match status" value="1"/>
</dbReference>
<dbReference type="InterPro" id="IPR055414">
    <property type="entry name" value="LRR_R13L4/SHOC2-like"/>
</dbReference>
<dbReference type="OMA" id="REVSTHD"/>
<dbReference type="Pfam" id="PF23559">
    <property type="entry name" value="WHD_DRP"/>
    <property type="match status" value="1"/>
</dbReference>
<dbReference type="Pfam" id="PF23598">
    <property type="entry name" value="LRR_14"/>
    <property type="match status" value="1"/>
</dbReference>
<dbReference type="GO" id="GO:0043531">
    <property type="term" value="F:ADP binding"/>
    <property type="evidence" value="ECO:0007669"/>
    <property type="project" value="InterPro"/>
</dbReference>
<dbReference type="InterPro" id="IPR042197">
    <property type="entry name" value="Apaf_helical"/>
</dbReference>
<feature type="domain" description="Disease resistance N-terminal" evidence="8">
    <location>
        <begin position="6"/>
        <end position="89"/>
    </location>
</feature>
<dbReference type="InterPro" id="IPR044974">
    <property type="entry name" value="Disease_R_plants"/>
</dbReference>
<keyword evidence="2" id="KW-0433">Leucine-rich repeat</keyword>
<sequence>MAVASVDFFIDNLKQLLEDNKDHIPGLKDDTDSLLVDLKSLKAFLKQAAKSRSENEIVKDMVKQMRITINEAEDCIEKFVIDTKLHQNKMITKLFDTSSAKRTREAATEIRSIKEKLRDIRRNSAYGFQTFQLDEPHSRYRLQETHVMVEDDVVGFDEEAQTIVNRLLQKSGDLEVIPVAGMLGLGKTTLAHKIFWDTMVRQEFKEFIWIAVSQRFDRRKVLLNIISILDRDAGQYQDMADDELADKIRQVLIEKRYLIVLDDVWASEALKEIISVLPKNSYGSKVLLTTRDTNVANTCNEQPHHLKFLSDDECWQLLQKKISRKCPPESEPLGKDIAKRCNGLPLTVVLISGILNRTGRTRNDYERVLQSLSEGFILKELEICKNLIRTSYDTLPLNLKLCFLYCGAFPLGFEIPTWKLLRLWISEGFIQNRMTSTLEIVAAEHLKELVDKNFLIVTKKTSDGQIKTCCVHDMLHEFCRQEASEENLFQVIKLGIEQSFPRNQELATYRRLCICSSMMEFLSAKPLSEYLRSFLCFSLSKSDEEITRSEAANIPKAFPLLRVLDVESIKFNDVSPKFSQLFHLRYLAFSIGSTNILPKIIGDLWNLQTLIVMTTEGKTLNIEVDILNMPQLRHFHTNASAKLHLPTDPKKEIFCTLQTLSTIEPESCKEHVFARSQKLTKLGIRGKIAVFSQNITAETSSKVPSSKFNDQLKCLENLKLRNDDPPVDGMCLPPNLFPATLKKLTLSVTWLKWADMCILEDLPALEVLKLKQHAFKGNSWESKKDGFPCLKVLLIETTDLVTWKASDDVFPSLERLVLKDCKFLEEVPLKLAAIYSLQELKLENTTSKAAKCAREIQVHSKTAFKLSIIPPISDSN</sequence>
<gene>
    <name evidence="11" type="primary">LOC107773811</name>
</gene>
<dbReference type="PRINTS" id="PR00364">
    <property type="entry name" value="DISEASERSIST"/>
</dbReference>
<evidence type="ECO:0000259" key="7">
    <source>
        <dbReference type="Pfam" id="PF00931"/>
    </source>
</evidence>
<evidence type="ECO:0000259" key="10">
    <source>
        <dbReference type="Pfam" id="PF23598"/>
    </source>
</evidence>
<keyword evidence="4" id="KW-0547">Nucleotide-binding</keyword>
<dbReference type="SUPFAM" id="SSF52540">
    <property type="entry name" value="P-loop containing nucleoside triphosphate hydrolases"/>
    <property type="match status" value="1"/>
</dbReference>
<feature type="domain" description="NB-ARC" evidence="7">
    <location>
        <begin position="160"/>
        <end position="324"/>
    </location>
</feature>
<dbReference type="AlphaFoldDB" id="A0A1S3Y9R3"/>
<dbReference type="InterPro" id="IPR032675">
    <property type="entry name" value="LRR_dom_sf"/>
</dbReference>
<dbReference type="Gene3D" id="1.20.5.4130">
    <property type="match status" value="1"/>
</dbReference>
<dbReference type="KEGG" id="nta:107773811"/>
<evidence type="ECO:0000256" key="3">
    <source>
        <dbReference type="ARBA" id="ARBA00022737"/>
    </source>
</evidence>
<keyword evidence="6" id="KW-0067">ATP-binding</keyword>
<organism evidence="11">
    <name type="scientific">Nicotiana tabacum</name>
    <name type="common">Common tobacco</name>
    <dbReference type="NCBI Taxonomy" id="4097"/>
    <lineage>
        <taxon>Eukaryota</taxon>
        <taxon>Viridiplantae</taxon>
        <taxon>Streptophyta</taxon>
        <taxon>Embryophyta</taxon>
        <taxon>Tracheophyta</taxon>
        <taxon>Spermatophyta</taxon>
        <taxon>Magnoliopsida</taxon>
        <taxon>eudicotyledons</taxon>
        <taxon>Gunneridae</taxon>
        <taxon>Pentapetalae</taxon>
        <taxon>asterids</taxon>
        <taxon>lamiids</taxon>
        <taxon>Solanales</taxon>
        <taxon>Solanaceae</taxon>
        <taxon>Nicotianoideae</taxon>
        <taxon>Nicotianeae</taxon>
        <taxon>Nicotiana</taxon>
    </lineage>
</organism>
<dbReference type="Pfam" id="PF00931">
    <property type="entry name" value="NB-ARC"/>
    <property type="match status" value="1"/>
</dbReference>
<evidence type="ECO:0000313" key="11">
    <source>
        <dbReference type="RefSeq" id="XP_016448717.1"/>
    </source>
</evidence>
<dbReference type="Gene3D" id="3.40.50.300">
    <property type="entry name" value="P-loop containing nucleotide triphosphate hydrolases"/>
    <property type="match status" value="1"/>
</dbReference>
<evidence type="ECO:0000259" key="9">
    <source>
        <dbReference type="Pfam" id="PF23559"/>
    </source>
</evidence>
<dbReference type="FunFam" id="1.10.10.10:FF:000322">
    <property type="entry name" value="Probable disease resistance protein At1g63360"/>
    <property type="match status" value="1"/>
</dbReference>
<dbReference type="GO" id="GO:0051607">
    <property type="term" value="P:defense response to virus"/>
    <property type="evidence" value="ECO:0007669"/>
    <property type="project" value="UniProtKB-ARBA"/>
</dbReference>
<evidence type="ECO:0000256" key="4">
    <source>
        <dbReference type="ARBA" id="ARBA00022741"/>
    </source>
</evidence>
<evidence type="ECO:0000256" key="2">
    <source>
        <dbReference type="ARBA" id="ARBA00022614"/>
    </source>
</evidence>
<evidence type="ECO:0000256" key="6">
    <source>
        <dbReference type="ARBA" id="ARBA00022840"/>
    </source>
</evidence>
<dbReference type="RefSeq" id="XP_016448717.1">
    <property type="nucleotide sequence ID" value="XM_016593231.1"/>
</dbReference>
<evidence type="ECO:0000256" key="5">
    <source>
        <dbReference type="ARBA" id="ARBA00022821"/>
    </source>
</evidence>
<dbReference type="PANTHER" id="PTHR23155:SF1193">
    <property type="entry name" value="DISEASE RESISTANCE PROTEIN RPP13-RELATED"/>
    <property type="match status" value="1"/>
</dbReference>
<dbReference type="InterPro" id="IPR041118">
    <property type="entry name" value="Rx_N"/>
</dbReference>
<dbReference type="InterPro" id="IPR027417">
    <property type="entry name" value="P-loop_NTPase"/>
</dbReference>
<dbReference type="Gene3D" id="1.10.10.10">
    <property type="entry name" value="Winged helix-like DNA-binding domain superfamily/Winged helix DNA-binding domain"/>
    <property type="match status" value="1"/>
</dbReference>